<keyword evidence="3" id="KW-1185">Reference proteome</keyword>
<proteinExistence type="predicted"/>
<reference evidence="2 3" key="1">
    <citation type="submission" date="2023-06" db="EMBL/GenBank/DDBJ databases">
        <title>Whole genome sequence of Oscillatoria calcuttensis NRMC-F 0142.</title>
        <authorList>
            <person name="Shakena Fathima T."/>
            <person name="Muralitharan G."/>
            <person name="Thajuddin N."/>
        </authorList>
    </citation>
    <scope>NUCLEOTIDE SEQUENCE [LARGE SCALE GENOMIC DNA]</scope>
    <source>
        <strain evidence="2 3">NRMC-F 0142</strain>
    </source>
</reference>
<dbReference type="Proteomes" id="UP001230986">
    <property type="component" value="Unassembled WGS sequence"/>
</dbReference>
<evidence type="ECO:0000313" key="3">
    <source>
        <dbReference type="Proteomes" id="UP001230986"/>
    </source>
</evidence>
<name>A0ABT7LZN6_9CYAN</name>
<dbReference type="RefSeq" id="WP_285964262.1">
    <property type="nucleotide sequence ID" value="NZ_JASVEJ010000031.1"/>
</dbReference>
<evidence type="ECO:0000256" key="1">
    <source>
        <dbReference type="SAM" id="MobiDB-lite"/>
    </source>
</evidence>
<protein>
    <submittedName>
        <fullName evidence="2">Uncharacterized protein</fullName>
    </submittedName>
</protein>
<accession>A0ABT7LZN6</accession>
<dbReference type="EMBL" id="JASVEJ010000031">
    <property type="protein sequence ID" value="MDL5057468.1"/>
    <property type="molecule type" value="Genomic_DNA"/>
</dbReference>
<comment type="caution">
    <text evidence="2">The sequence shown here is derived from an EMBL/GenBank/DDBJ whole genome shotgun (WGS) entry which is preliminary data.</text>
</comment>
<organism evidence="2 3">
    <name type="scientific">Geitlerinema calcuttense NRMC-F 0142</name>
    <dbReference type="NCBI Taxonomy" id="2922238"/>
    <lineage>
        <taxon>Bacteria</taxon>
        <taxon>Bacillati</taxon>
        <taxon>Cyanobacteriota</taxon>
        <taxon>Cyanophyceae</taxon>
        <taxon>Geitlerinematales</taxon>
        <taxon>Geitlerinemataceae</taxon>
        <taxon>Geitlerinema</taxon>
    </lineage>
</organism>
<sequence>MENHAFSALTVLAMPEQGGFKTDGDSDLVLAAAGRIKAAIDRGQTHFDDMERSHRIVLAGILAIIPCHRDSLENQYRQEQGEQSKSQKSRVDDESR</sequence>
<gene>
    <name evidence="2" type="ORF">QQ055_08355</name>
</gene>
<feature type="region of interest" description="Disordered" evidence="1">
    <location>
        <begin position="74"/>
        <end position="96"/>
    </location>
</feature>
<evidence type="ECO:0000313" key="2">
    <source>
        <dbReference type="EMBL" id="MDL5057468.1"/>
    </source>
</evidence>